<evidence type="ECO:0000256" key="3">
    <source>
        <dbReference type="ARBA" id="ARBA00022553"/>
    </source>
</evidence>
<evidence type="ECO:0000256" key="2">
    <source>
        <dbReference type="ARBA" id="ARBA00012438"/>
    </source>
</evidence>
<dbReference type="InterPro" id="IPR036097">
    <property type="entry name" value="HisK_dim/P_sf"/>
</dbReference>
<dbReference type="InterPro" id="IPR035965">
    <property type="entry name" value="PAS-like_dom_sf"/>
</dbReference>
<evidence type="ECO:0000259" key="6">
    <source>
        <dbReference type="PROSITE" id="PS50113"/>
    </source>
</evidence>
<dbReference type="EMBL" id="CP042467">
    <property type="protein sequence ID" value="QED28414.1"/>
    <property type="molecule type" value="Genomic_DNA"/>
</dbReference>
<proteinExistence type="predicted"/>
<dbReference type="PANTHER" id="PTHR43065:SF42">
    <property type="entry name" value="TWO-COMPONENT SENSOR PPRA"/>
    <property type="match status" value="1"/>
</dbReference>
<dbReference type="Pfam" id="PF02518">
    <property type="entry name" value="HATPase_c"/>
    <property type="match status" value="1"/>
</dbReference>
<dbReference type="Pfam" id="PF00512">
    <property type="entry name" value="HisKA"/>
    <property type="match status" value="1"/>
</dbReference>
<dbReference type="Gene3D" id="3.30.450.20">
    <property type="entry name" value="PAS domain"/>
    <property type="match status" value="1"/>
</dbReference>
<evidence type="ECO:0000259" key="5">
    <source>
        <dbReference type="PROSITE" id="PS50112"/>
    </source>
</evidence>
<dbReference type="SMART" id="SM00388">
    <property type="entry name" value="HisKA"/>
    <property type="match status" value="1"/>
</dbReference>
<dbReference type="PROSITE" id="PS50113">
    <property type="entry name" value="PAC"/>
    <property type="match status" value="1"/>
</dbReference>
<dbReference type="InterPro" id="IPR000014">
    <property type="entry name" value="PAS"/>
</dbReference>
<dbReference type="CDD" id="cd00082">
    <property type="entry name" value="HisKA"/>
    <property type="match status" value="1"/>
</dbReference>
<keyword evidence="3" id="KW-0597">Phosphoprotein</keyword>
<dbReference type="Proteomes" id="UP000321595">
    <property type="component" value="Chromosome"/>
</dbReference>
<feature type="domain" description="Histidine kinase" evidence="4">
    <location>
        <begin position="145"/>
        <end position="361"/>
    </location>
</feature>
<dbReference type="RefSeq" id="WP_146960818.1">
    <property type="nucleotide sequence ID" value="NZ_CP042467.1"/>
</dbReference>
<dbReference type="SUPFAM" id="SSF47384">
    <property type="entry name" value="Homodimeric domain of signal transducing histidine kinase"/>
    <property type="match status" value="1"/>
</dbReference>
<dbReference type="InterPro" id="IPR004358">
    <property type="entry name" value="Sig_transdc_His_kin-like_C"/>
</dbReference>
<evidence type="ECO:0000313" key="7">
    <source>
        <dbReference type="EMBL" id="QED28414.1"/>
    </source>
</evidence>
<dbReference type="GO" id="GO:0000155">
    <property type="term" value="F:phosphorelay sensor kinase activity"/>
    <property type="evidence" value="ECO:0007669"/>
    <property type="project" value="InterPro"/>
</dbReference>
<dbReference type="Gene3D" id="1.10.287.130">
    <property type="match status" value="1"/>
</dbReference>
<dbReference type="Pfam" id="PF13426">
    <property type="entry name" value="PAS_9"/>
    <property type="match status" value="1"/>
</dbReference>
<protein>
    <recommendedName>
        <fullName evidence="2">histidine kinase</fullName>
        <ecNumber evidence="2">2.7.13.3</ecNumber>
    </recommendedName>
</protein>
<organism evidence="7 8">
    <name type="scientific">Microvenator marinus</name>
    <dbReference type="NCBI Taxonomy" id="2600177"/>
    <lineage>
        <taxon>Bacteria</taxon>
        <taxon>Deltaproteobacteria</taxon>
        <taxon>Bradymonadales</taxon>
        <taxon>Microvenatoraceae</taxon>
        <taxon>Microvenator</taxon>
    </lineage>
</organism>
<sequence length="361" mass="40420">MTDHEIRLSEEKLRVLIESSPDGMIVHQDGIFAYVNPAFLRMLGFDDPSEIVGKSVKEFAHPDEWELMRERRELSIRGDVTPPAEFRMLRRDGTWMWVEIASIPALYDGITSVIATVRDLTERKAISAKMMEVDRMVAVATLASGVGHEINNPLTYVMVNIDLIREDMRGEQRMSREEILKLLDSAHMGTIRIRDIVRDLSTLSRRGDAVIESIDLADLLDSSINICWNTIRHRAKLVKEIGELPRISGHLSKLGQVFVNLLMNAAQAIEVGDAESNRICVRAFVRDEWVVVEIEDTGSGISKGNLSQIFDPFFTTKPVGEGTGLGLPISRKTVELLGGRLEAESQLGRGSTFRVLLPQNT</sequence>
<dbReference type="SMART" id="SM00387">
    <property type="entry name" value="HATPase_c"/>
    <property type="match status" value="1"/>
</dbReference>
<dbReference type="SUPFAM" id="SSF55785">
    <property type="entry name" value="PYP-like sensor domain (PAS domain)"/>
    <property type="match status" value="1"/>
</dbReference>
<dbReference type="EC" id="2.7.13.3" evidence="2"/>
<dbReference type="InterPro" id="IPR036890">
    <property type="entry name" value="HATPase_C_sf"/>
</dbReference>
<feature type="domain" description="PAC" evidence="6">
    <location>
        <begin position="82"/>
        <end position="132"/>
    </location>
</feature>
<dbReference type="SMART" id="SM00091">
    <property type="entry name" value="PAS"/>
    <property type="match status" value="1"/>
</dbReference>
<evidence type="ECO:0000313" key="8">
    <source>
        <dbReference type="Proteomes" id="UP000321595"/>
    </source>
</evidence>
<dbReference type="InterPro" id="IPR003594">
    <property type="entry name" value="HATPase_dom"/>
</dbReference>
<dbReference type="OrthoDB" id="9805967at2"/>
<name>A0A5B8XS88_9DELT</name>
<dbReference type="InterPro" id="IPR003661">
    <property type="entry name" value="HisK_dim/P_dom"/>
</dbReference>
<dbReference type="KEGG" id="bbae:FRD01_14460"/>
<dbReference type="InterPro" id="IPR005467">
    <property type="entry name" value="His_kinase_dom"/>
</dbReference>
<feature type="domain" description="PAS" evidence="5">
    <location>
        <begin position="9"/>
        <end position="79"/>
    </location>
</feature>
<dbReference type="NCBIfam" id="TIGR00229">
    <property type="entry name" value="sensory_box"/>
    <property type="match status" value="1"/>
</dbReference>
<dbReference type="SMART" id="SM00086">
    <property type="entry name" value="PAC"/>
    <property type="match status" value="1"/>
</dbReference>
<dbReference type="PROSITE" id="PS50109">
    <property type="entry name" value="HIS_KIN"/>
    <property type="match status" value="1"/>
</dbReference>
<evidence type="ECO:0000259" key="4">
    <source>
        <dbReference type="PROSITE" id="PS50109"/>
    </source>
</evidence>
<dbReference type="CDD" id="cd00130">
    <property type="entry name" value="PAS"/>
    <property type="match status" value="1"/>
</dbReference>
<evidence type="ECO:0000256" key="1">
    <source>
        <dbReference type="ARBA" id="ARBA00000085"/>
    </source>
</evidence>
<dbReference type="PROSITE" id="PS50112">
    <property type="entry name" value="PAS"/>
    <property type="match status" value="1"/>
</dbReference>
<comment type="catalytic activity">
    <reaction evidence="1">
        <text>ATP + protein L-histidine = ADP + protein N-phospho-L-histidine.</text>
        <dbReference type="EC" id="2.7.13.3"/>
    </reaction>
</comment>
<dbReference type="AlphaFoldDB" id="A0A5B8XS88"/>
<dbReference type="PANTHER" id="PTHR43065">
    <property type="entry name" value="SENSOR HISTIDINE KINASE"/>
    <property type="match status" value="1"/>
</dbReference>
<dbReference type="Gene3D" id="3.30.565.10">
    <property type="entry name" value="Histidine kinase-like ATPase, C-terminal domain"/>
    <property type="match status" value="1"/>
</dbReference>
<keyword evidence="8" id="KW-1185">Reference proteome</keyword>
<accession>A0A5B8XS88</accession>
<dbReference type="PRINTS" id="PR00344">
    <property type="entry name" value="BCTRLSENSOR"/>
</dbReference>
<dbReference type="SUPFAM" id="SSF55874">
    <property type="entry name" value="ATPase domain of HSP90 chaperone/DNA topoisomerase II/histidine kinase"/>
    <property type="match status" value="1"/>
</dbReference>
<gene>
    <name evidence="7" type="ORF">FRD01_14460</name>
</gene>
<reference evidence="7 8" key="1">
    <citation type="submission" date="2019-08" db="EMBL/GenBank/DDBJ databases">
        <authorList>
            <person name="Liang Q."/>
        </authorList>
    </citation>
    <scope>NUCLEOTIDE SEQUENCE [LARGE SCALE GENOMIC DNA]</scope>
    <source>
        <strain evidence="7 8">V1718</strain>
    </source>
</reference>
<dbReference type="InterPro" id="IPR000700">
    <property type="entry name" value="PAS-assoc_C"/>
</dbReference>
<dbReference type="InterPro" id="IPR001610">
    <property type="entry name" value="PAC"/>
</dbReference>